<sequence>MKNLSCFNNAILIAAVAVLLGQGGFASAHTEGAVMDPAGNKASFTALALVTCFNDGGGDADHIIARVRDNSPAVPGLLVSLQILKGGRAINVTDATSGDADFSNFVALHGGGGVYQLMANKTAIGARDFEVEFHCNAADGTHTGTSTFVLQFD</sequence>
<name>A0A1G5SIC8_9PROT</name>
<reference evidence="2 3" key="1">
    <citation type="submission" date="2016-10" db="EMBL/GenBank/DDBJ databases">
        <authorList>
            <person name="de Groot N.N."/>
        </authorList>
    </citation>
    <scope>NUCLEOTIDE SEQUENCE [LARGE SCALE GENOMIC DNA]</scope>
    <source>
        <strain evidence="2">1</strain>
    </source>
</reference>
<feature type="signal peptide" evidence="1">
    <location>
        <begin position="1"/>
        <end position="28"/>
    </location>
</feature>
<accession>A0A1G5SIC8</accession>
<dbReference type="RefSeq" id="WP_090288296.1">
    <property type="nucleotide sequence ID" value="NZ_FMWO01000097.1"/>
</dbReference>
<keyword evidence="3" id="KW-1185">Reference proteome</keyword>
<keyword evidence="1" id="KW-0732">Signal</keyword>
<dbReference type="Proteomes" id="UP000198729">
    <property type="component" value="Unassembled WGS sequence"/>
</dbReference>
<evidence type="ECO:0000313" key="2">
    <source>
        <dbReference type="EMBL" id="SCZ86966.1"/>
    </source>
</evidence>
<organism evidence="2 3">
    <name type="scientific">Nitrosomonas mobilis</name>
    <dbReference type="NCBI Taxonomy" id="51642"/>
    <lineage>
        <taxon>Bacteria</taxon>
        <taxon>Pseudomonadati</taxon>
        <taxon>Pseudomonadota</taxon>
        <taxon>Betaproteobacteria</taxon>
        <taxon>Nitrosomonadales</taxon>
        <taxon>Nitrosomonadaceae</taxon>
        <taxon>Nitrosomonas</taxon>
    </lineage>
</organism>
<gene>
    <name evidence="2" type="ORF">NSMM_850014</name>
</gene>
<dbReference type="AlphaFoldDB" id="A0A1G5SIC8"/>
<proteinExistence type="predicted"/>
<dbReference type="OrthoDB" id="5567886at2"/>
<dbReference type="STRING" id="51642.NSMM_850014"/>
<evidence type="ECO:0000256" key="1">
    <source>
        <dbReference type="SAM" id="SignalP"/>
    </source>
</evidence>
<dbReference type="EMBL" id="FMWO01000097">
    <property type="protein sequence ID" value="SCZ86966.1"/>
    <property type="molecule type" value="Genomic_DNA"/>
</dbReference>
<protein>
    <submittedName>
        <fullName evidence="2">Uncharacterized protein</fullName>
    </submittedName>
</protein>
<evidence type="ECO:0000313" key="3">
    <source>
        <dbReference type="Proteomes" id="UP000198729"/>
    </source>
</evidence>
<feature type="chain" id="PRO_5011614315" evidence="1">
    <location>
        <begin position="29"/>
        <end position="153"/>
    </location>
</feature>